<comment type="pathway">
    <text evidence="2 9">One-carbon metabolism; tetrahydrofolate interconversion.</text>
</comment>
<dbReference type="Pfam" id="PF02219">
    <property type="entry name" value="MTHFR"/>
    <property type="match status" value="1"/>
</dbReference>
<evidence type="ECO:0000256" key="9">
    <source>
        <dbReference type="RuleBase" id="RU003862"/>
    </source>
</evidence>
<dbReference type="Gene3D" id="3.20.20.220">
    <property type="match status" value="1"/>
</dbReference>
<evidence type="ECO:0000256" key="6">
    <source>
        <dbReference type="ARBA" id="ARBA00023002"/>
    </source>
</evidence>
<dbReference type="GO" id="GO:0009086">
    <property type="term" value="P:methionine biosynthetic process"/>
    <property type="evidence" value="ECO:0007669"/>
    <property type="project" value="TreeGrafter"/>
</dbReference>
<evidence type="ECO:0000256" key="3">
    <source>
        <dbReference type="ARBA" id="ARBA00006743"/>
    </source>
</evidence>
<proteinExistence type="inferred from homology"/>
<evidence type="ECO:0000256" key="1">
    <source>
        <dbReference type="ARBA" id="ARBA00001974"/>
    </source>
</evidence>
<dbReference type="PANTHER" id="PTHR45754:SF3">
    <property type="entry name" value="METHYLENETETRAHYDROFOLATE REDUCTASE (NADPH)"/>
    <property type="match status" value="1"/>
</dbReference>
<dbReference type="InterPro" id="IPR003171">
    <property type="entry name" value="Mehydrof_redctse-like"/>
</dbReference>
<keyword evidence="6 9" id="KW-0560">Oxidoreductase</keyword>
<sequence>MSMKLEAKIKAGEFIVLGELEPPKGSDFSMLLKNAGLVKGRVDALVVPEMANAVMKASSLAGCAFLQGHGFDTVLQACCRDRNRLALQADMLGAGALGIQSVMAVQGEDITFGDHHQARAVNDLDLLELLGMLQTLGGGKDMAGIELQGPPPAFIVGTTFNAGAAGGALEVELAELQKKIDLGVRYIVTTPIFEPDRLKAVLKRIDTSRVAVIPTVLLLKSAGMARYIDRNIRHISIPPDTIQSIQKAGDKAYQCTKIAGELVAAFREMGLAGTLISTIGWEDKLPQVLDIARL</sequence>
<organism evidence="10">
    <name type="scientific">Uncultured Desulfatiglans sp</name>
    <dbReference type="NCBI Taxonomy" id="1748965"/>
    <lineage>
        <taxon>Bacteria</taxon>
        <taxon>Pseudomonadati</taxon>
        <taxon>Thermodesulfobacteriota</taxon>
        <taxon>Desulfobacteria</taxon>
        <taxon>Desulfatiglandales</taxon>
        <taxon>Desulfatiglandaceae</taxon>
        <taxon>Desulfatiglans</taxon>
        <taxon>environmental samples</taxon>
    </lineage>
</organism>
<keyword evidence="5 9" id="KW-0274">FAD</keyword>
<dbReference type="GO" id="GO:0005829">
    <property type="term" value="C:cytosol"/>
    <property type="evidence" value="ECO:0007669"/>
    <property type="project" value="TreeGrafter"/>
</dbReference>
<name>A0A653A8X0_UNCDX</name>
<dbReference type="InterPro" id="IPR029041">
    <property type="entry name" value="FAD-linked_oxidoreductase-like"/>
</dbReference>
<dbReference type="GO" id="GO:0035999">
    <property type="term" value="P:tetrahydrofolate interconversion"/>
    <property type="evidence" value="ECO:0007669"/>
    <property type="project" value="UniProtKB-UniPathway"/>
</dbReference>
<evidence type="ECO:0000256" key="7">
    <source>
        <dbReference type="ARBA" id="ARBA00034478"/>
    </source>
</evidence>
<accession>A0A653A8X0</accession>
<evidence type="ECO:0000256" key="5">
    <source>
        <dbReference type="ARBA" id="ARBA00022827"/>
    </source>
</evidence>
<gene>
    <name evidence="10" type="ORF">TRIP_B330266</name>
</gene>
<dbReference type="SUPFAM" id="SSF51730">
    <property type="entry name" value="FAD-linked oxidoreductase"/>
    <property type="match status" value="1"/>
</dbReference>
<comment type="similarity">
    <text evidence="3 9">Belongs to the methylenetetrahydrofolate reductase family.</text>
</comment>
<protein>
    <recommendedName>
        <fullName evidence="9">Methylenetetrahydrofolate reductase</fullName>
    </recommendedName>
</protein>
<dbReference type="UniPathway" id="UPA00193"/>
<dbReference type="GO" id="GO:0106312">
    <property type="term" value="F:methylenetetrahydrofolate reductase (NADH) activity"/>
    <property type="evidence" value="ECO:0007669"/>
    <property type="project" value="UniProtKB-EC"/>
</dbReference>
<dbReference type="AlphaFoldDB" id="A0A653A8X0"/>
<evidence type="ECO:0000256" key="4">
    <source>
        <dbReference type="ARBA" id="ARBA00022630"/>
    </source>
</evidence>
<comment type="cofactor">
    <cofactor evidence="1 9">
        <name>FAD</name>
        <dbReference type="ChEBI" id="CHEBI:57692"/>
    </cofactor>
</comment>
<comment type="catalytic activity">
    <reaction evidence="8">
        <text>(6S)-5-methyl-5,6,7,8-tetrahydrofolate + NAD(+) = (6R)-5,10-methylene-5,6,7,8-tetrahydrofolate + NADH + H(+)</text>
        <dbReference type="Rhea" id="RHEA:19821"/>
        <dbReference type="ChEBI" id="CHEBI:15378"/>
        <dbReference type="ChEBI" id="CHEBI:15636"/>
        <dbReference type="ChEBI" id="CHEBI:18608"/>
        <dbReference type="ChEBI" id="CHEBI:57540"/>
        <dbReference type="ChEBI" id="CHEBI:57945"/>
        <dbReference type="EC" id="1.5.1.54"/>
    </reaction>
    <physiologicalReaction direction="right-to-left" evidence="8">
        <dbReference type="Rhea" id="RHEA:19823"/>
    </physiologicalReaction>
</comment>
<comment type="pathway">
    <text evidence="7">Amino-acid biosynthesis; L-methionine biosynthesis via de novo pathway.</text>
</comment>
<keyword evidence="4 9" id="KW-0285">Flavoprotein</keyword>
<evidence type="ECO:0000256" key="2">
    <source>
        <dbReference type="ARBA" id="ARBA00004777"/>
    </source>
</evidence>
<reference evidence="10" key="1">
    <citation type="submission" date="2018-07" db="EMBL/GenBank/DDBJ databases">
        <authorList>
            <consortium name="Genoscope - CEA"/>
            <person name="William W."/>
        </authorList>
    </citation>
    <scope>NUCLEOTIDE SEQUENCE</scope>
    <source>
        <strain evidence="10">IK1</strain>
    </source>
</reference>
<dbReference type="GO" id="GO:0071949">
    <property type="term" value="F:FAD binding"/>
    <property type="evidence" value="ECO:0007669"/>
    <property type="project" value="TreeGrafter"/>
</dbReference>
<evidence type="ECO:0000256" key="8">
    <source>
        <dbReference type="ARBA" id="ARBA00048628"/>
    </source>
</evidence>
<dbReference type="EMBL" id="UPXX01000027">
    <property type="protein sequence ID" value="VBB44092.1"/>
    <property type="molecule type" value="Genomic_DNA"/>
</dbReference>
<evidence type="ECO:0000313" key="10">
    <source>
        <dbReference type="EMBL" id="VBB44092.1"/>
    </source>
</evidence>
<dbReference type="PANTHER" id="PTHR45754">
    <property type="entry name" value="METHYLENETETRAHYDROFOLATE REDUCTASE"/>
    <property type="match status" value="1"/>
</dbReference>